<keyword evidence="4" id="KW-0804">Transcription</keyword>
<comment type="caution">
    <text evidence="6">The sequence shown here is derived from an EMBL/GenBank/DDBJ whole genome shotgun (WGS) entry which is preliminary data.</text>
</comment>
<evidence type="ECO:0000259" key="5">
    <source>
        <dbReference type="Pfam" id="PF08281"/>
    </source>
</evidence>
<dbReference type="GO" id="GO:0003677">
    <property type="term" value="F:DNA binding"/>
    <property type="evidence" value="ECO:0007669"/>
    <property type="project" value="InterPro"/>
</dbReference>
<dbReference type="SUPFAM" id="SSF88659">
    <property type="entry name" value="Sigma3 and sigma4 domains of RNA polymerase sigma factors"/>
    <property type="match status" value="1"/>
</dbReference>
<dbReference type="Pfam" id="PF08281">
    <property type="entry name" value="Sigma70_r4_2"/>
    <property type="match status" value="1"/>
</dbReference>
<gene>
    <name evidence="6" type="ORF">CWE06_10630</name>
</gene>
<sequence>MLYVIKDKPQKQSRDKFLELLIQEHDSALRRFIRVRISVPSDCDDIIQDLYSRLAQIEDLEAQVEERLDTVRNYLFQIAVNLIRDRYRKSVVRKEADHISGEAMNIVTTLTSPERQLEGKRRLQQIQQALSKIKPEYQQAFLLSRMDNMSYREISDTMGISVSTVEKYISAALLAVREKVMG</sequence>
<dbReference type="Gene3D" id="1.10.10.10">
    <property type="entry name" value="Winged helix-like DNA-binding domain superfamily/Winged helix DNA-binding domain"/>
    <property type="match status" value="1"/>
</dbReference>
<dbReference type="GO" id="GO:0006352">
    <property type="term" value="P:DNA-templated transcription initiation"/>
    <property type="evidence" value="ECO:0007669"/>
    <property type="project" value="InterPro"/>
</dbReference>
<dbReference type="Proteomes" id="UP000288212">
    <property type="component" value="Unassembled WGS sequence"/>
</dbReference>
<dbReference type="CDD" id="cd06171">
    <property type="entry name" value="Sigma70_r4"/>
    <property type="match status" value="1"/>
</dbReference>
<comment type="similarity">
    <text evidence="1">Belongs to the sigma-70 factor family. ECF subfamily.</text>
</comment>
<organism evidence="6 7">
    <name type="scientific">Aliidiomarina haloalkalitolerans</name>
    <dbReference type="NCBI Taxonomy" id="859059"/>
    <lineage>
        <taxon>Bacteria</taxon>
        <taxon>Pseudomonadati</taxon>
        <taxon>Pseudomonadota</taxon>
        <taxon>Gammaproteobacteria</taxon>
        <taxon>Alteromonadales</taxon>
        <taxon>Idiomarinaceae</taxon>
        <taxon>Aliidiomarina</taxon>
    </lineage>
</organism>
<evidence type="ECO:0000313" key="7">
    <source>
        <dbReference type="Proteomes" id="UP000288212"/>
    </source>
</evidence>
<dbReference type="RefSeq" id="WP_126793919.1">
    <property type="nucleotide sequence ID" value="NZ_PIPI01000008.1"/>
</dbReference>
<dbReference type="InterPro" id="IPR039425">
    <property type="entry name" value="RNA_pol_sigma-70-like"/>
</dbReference>
<dbReference type="InterPro" id="IPR013324">
    <property type="entry name" value="RNA_pol_sigma_r3/r4-like"/>
</dbReference>
<reference evidence="6 7" key="1">
    <citation type="journal article" date="2011" name="Front. Microbiol.">
        <title>Genomic signatures of strain selection and enhancement in Bacillus atrophaeus var. globigii, a historical biowarfare simulant.</title>
        <authorList>
            <person name="Gibbons H.S."/>
            <person name="Broomall S.M."/>
            <person name="McNew L.A."/>
            <person name="Daligault H."/>
            <person name="Chapman C."/>
            <person name="Bruce D."/>
            <person name="Karavis M."/>
            <person name="Krepps M."/>
            <person name="McGregor P.A."/>
            <person name="Hong C."/>
            <person name="Park K.H."/>
            <person name="Akmal A."/>
            <person name="Feldman A."/>
            <person name="Lin J.S."/>
            <person name="Chang W.E."/>
            <person name="Higgs B.W."/>
            <person name="Demirev P."/>
            <person name="Lindquist J."/>
            <person name="Liem A."/>
            <person name="Fochler E."/>
            <person name="Read T.D."/>
            <person name="Tapia R."/>
            <person name="Johnson S."/>
            <person name="Bishop-Lilly K.A."/>
            <person name="Detter C."/>
            <person name="Han C."/>
            <person name="Sozhamannan S."/>
            <person name="Rosenzweig C.N."/>
            <person name="Skowronski E.W."/>
        </authorList>
    </citation>
    <scope>NUCLEOTIDE SEQUENCE [LARGE SCALE GENOMIC DNA]</scope>
    <source>
        <strain evidence="6 7">AK5</strain>
    </source>
</reference>
<name>A0A432VR27_9GAMM</name>
<feature type="domain" description="RNA polymerase sigma factor 70 region 4 type 2" evidence="5">
    <location>
        <begin position="124"/>
        <end position="174"/>
    </location>
</feature>
<keyword evidence="7" id="KW-1185">Reference proteome</keyword>
<evidence type="ECO:0000256" key="1">
    <source>
        <dbReference type="ARBA" id="ARBA00010641"/>
    </source>
</evidence>
<protein>
    <submittedName>
        <fullName evidence="6">RNA polymerase sigma factor</fullName>
    </submittedName>
</protein>
<dbReference type="GO" id="GO:0016987">
    <property type="term" value="F:sigma factor activity"/>
    <property type="evidence" value="ECO:0007669"/>
    <property type="project" value="UniProtKB-KW"/>
</dbReference>
<dbReference type="EMBL" id="PIPI01000008">
    <property type="protein sequence ID" value="RUO18689.1"/>
    <property type="molecule type" value="Genomic_DNA"/>
</dbReference>
<keyword evidence="3" id="KW-0731">Sigma factor</keyword>
<evidence type="ECO:0000256" key="3">
    <source>
        <dbReference type="ARBA" id="ARBA00023082"/>
    </source>
</evidence>
<accession>A0A432VR27</accession>
<dbReference type="InterPro" id="IPR013249">
    <property type="entry name" value="RNA_pol_sigma70_r4_t2"/>
</dbReference>
<evidence type="ECO:0000313" key="6">
    <source>
        <dbReference type="EMBL" id="RUO18689.1"/>
    </source>
</evidence>
<dbReference type="InterPro" id="IPR014284">
    <property type="entry name" value="RNA_pol_sigma-70_dom"/>
</dbReference>
<dbReference type="OrthoDB" id="9797134at2"/>
<keyword evidence="2" id="KW-0805">Transcription regulation</keyword>
<dbReference type="PANTHER" id="PTHR43133:SF63">
    <property type="entry name" value="RNA POLYMERASE SIGMA FACTOR FECI-RELATED"/>
    <property type="match status" value="1"/>
</dbReference>
<dbReference type="PANTHER" id="PTHR43133">
    <property type="entry name" value="RNA POLYMERASE ECF-TYPE SIGMA FACTO"/>
    <property type="match status" value="1"/>
</dbReference>
<dbReference type="SUPFAM" id="SSF88946">
    <property type="entry name" value="Sigma2 domain of RNA polymerase sigma factors"/>
    <property type="match status" value="1"/>
</dbReference>
<dbReference type="InterPro" id="IPR013325">
    <property type="entry name" value="RNA_pol_sigma_r2"/>
</dbReference>
<dbReference type="InterPro" id="IPR036388">
    <property type="entry name" value="WH-like_DNA-bd_sf"/>
</dbReference>
<dbReference type="NCBIfam" id="TIGR02937">
    <property type="entry name" value="sigma70-ECF"/>
    <property type="match status" value="1"/>
</dbReference>
<evidence type="ECO:0000256" key="2">
    <source>
        <dbReference type="ARBA" id="ARBA00023015"/>
    </source>
</evidence>
<proteinExistence type="inferred from homology"/>
<dbReference type="Gene3D" id="1.10.1740.10">
    <property type="match status" value="1"/>
</dbReference>
<evidence type="ECO:0000256" key="4">
    <source>
        <dbReference type="ARBA" id="ARBA00023163"/>
    </source>
</evidence>
<dbReference type="AlphaFoldDB" id="A0A432VR27"/>